<gene>
    <name evidence="1" type="ORF">GM50_7430</name>
</gene>
<evidence type="ECO:0008006" key="2">
    <source>
        <dbReference type="Google" id="ProtNLM"/>
    </source>
</evidence>
<organism evidence="1">
    <name type="scientific">freshwater metagenome</name>
    <dbReference type="NCBI Taxonomy" id="449393"/>
    <lineage>
        <taxon>unclassified sequences</taxon>
        <taxon>metagenomes</taxon>
        <taxon>ecological metagenomes</taxon>
    </lineage>
</organism>
<proteinExistence type="predicted"/>
<dbReference type="EMBL" id="JNSK01000019">
    <property type="protein sequence ID" value="KGA18853.1"/>
    <property type="molecule type" value="Genomic_DNA"/>
</dbReference>
<dbReference type="InterPro" id="IPR021456">
    <property type="entry name" value="DUF3107"/>
</dbReference>
<comment type="caution">
    <text evidence="1">The sequence shown here is derived from an EMBL/GenBank/DDBJ whole genome shotgun (WGS) entry which is preliminary data.</text>
</comment>
<dbReference type="Pfam" id="PF11305">
    <property type="entry name" value="DUF3107"/>
    <property type="match status" value="1"/>
</dbReference>
<accession>A0A094SK50</accession>
<dbReference type="AlphaFoldDB" id="A0A094SK50"/>
<protein>
    <recommendedName>
        <fullName evidence="2">ATP-binding protein</fullName>
    </recommendedName>
</protein>
<sequence length="85" mass="8910">MSTKKSEGAKAALVRIAIAEVSSELSFECESSPAEIKAAVAKALADNSLLALTDIRGHEIIVPAARIGYVEIGQPTERRVGFGAQ</sequence>
<evidence type="ECO:0000313" key="1">
    <source>
        <dbReference type="EMBL" id="KGA18853.1"/>
    </source>
</evidence>
<name>A0A094SK50_9ZZZZ</name>
<reference evidence="1" key="1">
    <citation type="submission" date="2014-05" db="EMBL/GenBank/DDBJ databases">
        <title>Key roles for freshwater Actinobacteria revealed by deep metagenomic sequencing.</title>
        <authorList>
            <person name="Ghai R."/>
            <person name="Mizuno C.M."/>
            <person name="Picazo A."/>
            <person name="Camacho A."/>
            <person name="Rodriguez-Valera F."/>
        </authorList>
    </citation>
    <scope>NUCLEOTIDE SEQUENCE</scope>
</reference>